<protein>
    <recommendedName>
        <fullName evidence="1">D-inositol 3-phosphate glycosyltransferase</fullName>
    </recommendedName>
</protein>
<name>A0A1Y2NYF3_STRFR</name>
<evidence type="ECO:0000313" key="7">
    <source>
        <dbReference type="EMBL" id="KAF0649783.1"/>
    </source>
</evidence>
<dbReference type="GeneID" id="91407127"/>
<evidence type="ECO:0000256" key="3">
    <source>
        <dbReference type="ARBA" id="ARBA00022679"/>
    </source>
</evidence>
<dbReference type="Proteomes" id="UP000731519">
    <property type="component" value="Unassembled WGS sequence"/>
</dbReference>
<dbReference type="EMBL" id="ASYR01000012">
    <property type="protein sequence ID" value="KAF0649783.1"/>
    <property type="molecule type" value="Genomic_DNA"/>
</dbReference>
<dbReference type="Pfam" id="PF13439">
    <property type="entry name" value="Glyco_transf_4"/>
    <property type="match status" value="1"/>
</dbReference>
<dbReference type="EMBL" id="MIFZ01000184">
    <property type="protein sequence ID" value="OSY52370.1"/>
    <property type="molecule type" value="Genomic_DNA"/>
</dbReference>
<dbReference type="CDD" id="cd03820">
    <property type="entry name" value="GT4_AmsD-like"/>
    <property type="match status" value="1"/>
</dbReference>
<evidence type="ECO:0000313" key="10">
    <source>
        <dbReference type="Proteomes" id="UP000731519"/>
    </source>
</evidence>
<accession>A0A1Y2NYF3</accession>
<dbReference type="GO" id="GO:0016757">
    <property type="term" value="F:glycosyltransferase activity"/>
    <property type="evidence" value="ECO:0007669"/>
    <property type="project" value="UniProtKB-KW"/>
</dbReference>
<evidence type="ECO:0000313" key="8">
    <source>
        <dbReference type="EMBL" id="OSY52370.1"/>
    </source>
</evidence>
<evidence type="ECO:0000256" key="1">
    <source>
        <dbReference type="ARBA" id="ARBA00021292"/>
    </source>
</evidence>
<dbReference type="InterPro" id="IPR028098">
    <property type="entry name" value="Glyco_trans_4-like_N"/>
</dbReference>
<dbReference type="Pfam" id="PF00534">
    <property type="entry name" value="Glycos_transf_1"/>
    <property type="match status" value="1"/>
</dbReference>
<feature type="compositionally biased region" description="Basic and acidic residues" evidence="4">
    <location>
        <begin position="447"/>
        <end position="458"/>
    </location>
</feature>
<feature type="region of interest" description="Disordered" evidence="4">
    <location>
        <begin position="381"/>
        <end position="493"/>
    </location>
</feature>
<reference evidence="8 9" key="2">
    <citation type="submission" date="2016-09" db="EMBL/GenBank/DDBJ databases">
        <title>Streptomyces fradiae DSM40063, a candidate organism with high potential of specific P450 cytochromes.</title>
        <authorList>
            <person name="Grumaz C."/>
            <person name="Vainshtein Y."/>
            <person name="Kirstahler P."/>
            <person name="Sohn K."/>
        </authorList>
    </citation>
    <scope>NUCLEOTIDE SEQUENCE [LARGE SCALE GENOMIC DNA]</scope>
    <source>
        <strain evidence="8 9">DSM 40063</strain>
    </source>
</reference>
<gene>
    <name evidence="8" type="primary">tagE_2</name>
    <name evidence="8" type="ORF">BG846_02019</name>
    <name evidence="7" type="ORF">K701_11885</name>
</gene>
<feature type="compositionally biased region" description="Low complexity" evidence="4">
    <location>
        <begin position="390"/>
        <end position="410"/>
    </location>
</feature>
<dbReference type="Gene3D" id="3.40.50.2000">
    <property type="entry name" value="Glycogen Phosphorylase B"/>
    <property type="match status" value="2"/>
</dbReference>
<keyword evidence="3 8" id="KW-0808">Transferase</keyword>
<evidence type="ECO:0000259" key="5">
    <source>
        <dbReference type="Pfam" id="PF00534"/>
    </source>
</evidence>
<comment type="caution">
    <text evidence="8">The sequence shown here is derived from an EMBL/GenBank/DDBJ whole genome shotgun (WGS) entry which is preliminary data.</text>
</comment>
<evidence type="ECO:0000256" key="4">
    <source>
        <dbReference type="SAM" id="MobiDB-lite"/>
    </source>
</evidence>
<evidence type="ECO:0000313" key="9">
    <source>
        <dbReference type="Proteomes" id="UP000194318"/>
    </source>
</evidence>
<keyword evidence="10" id="KW-1185">Reference proteome</keyword>
<evidence type="ECO:0000256" key="2">
    <source>
        <dbReference type="ARBA" id="ARBA00022676"/>
    </source>
</evidence>
<feature type="compositionally biased region" description="Low complexity" evidence="4">
    <location>
        <begin position="418"/>
        <end position="429"/>
    </location>
</feature>
<dbReference type="Proteomes" id="UP000194318">
    <property type="component" value="Unassembled WGS sequence"/>
</dbReference>
<feature type="compositionally biased region" description="Pro residues" evidence="4">
    <location>
        <begin position="470"/>
        <end position="484"/>
    </location>
</feature>
<dbReference type="PANTHER" id="PTHR12526:SF627">
    <property type="entry name" value="D-RHAMNOSYLTRANSFERASE WBPZ"/>
    <property type="match status" value="1"/>
</dbReference>
<keyword evidence="2 8" id="KW-0328">Glycosyltransferase</keyword>
<feature type="domain" description="Glycosyl transferase family 1" evidence="5">
    <location>
        <begin position="203"/>
        <end position="357"/>
    </location>
</feature>
<reference evidence="7 10" key="1">
    <citation type="submission" date="2013-05" db="EMBL/GenBank/DDBJ databases">
        <title>Genome Sequence of Streptomyces fradiae.</title>
        <authorList>
            <person name="Kirby R."/>
        </authorList>
    </citation>
    <scope>NUCLEOTIDE SEQUENCE [LARGE SCALE GENOMIC DNA]</scope>
    <source>
        <strain evidence="7 10">ATCC 10745</strain>
    </source>
</reference>
<proteinExistence type="predicted"/>
<dbReference type="RefSeq" id="WP_031128571.1">
    <property type="nucleotide sequence ID" value="NZ_ASYR01000012.1"/>
</dbReference>
<organism evidence="8 9">
    <name type="scientific">Streptomyces fradiae ATCC 10745 = DSM 40063</name>
    <dbReference type="NCBI Taxonomy" id="1319510"/>
    <lineage>
        <taxon>Bacteria</taxon>
        <taxon>Bacillati</taxon>
        <taxon>Actinomycetota</taxon>
        <taxon>Actinomycetes</taxon>
        <taxon>Kitasatosporales</taxon>
        <taxon>Streptomycetaceae</taxon>
        <taxon>Streptomyces</taxon>
    </lineage>
</organism>
<dbReference type="AlphaFoldDB" id="A0A1Y2NYF3"/>
<dbReference type="InterPro" id="IPR001296">
    <property type="entry name" value="Glyco_trans_1"/>
</dbReference>
<feature type="domain" description="Glycosyltransferase subfamily 4-like N-terminal" evidence="6">
    <location>
        <begin position="13"/>
        <end position="191"/>
    </location>
</feature>
<dbReference type="PANTHER" id="PTHR12526">
    <property type="entry name" value="GLYCOSYLTRANSFERASE"/>
    <property type="match status" value="1"/>
</dbReference>
<evidence type="ECO:0000259" key="6">
    <source>
        <dbReference type="Pfam" id="PF13439"/>
    </source>
</evidence>
<sequence length="781" mass="85312">MKISFLIHTVYGIGGTIRTTLNLAEELADQHEVEIVSVFRHRDIPLFTIDPRITVVPLVDTRPASPTCEKEHPDQLAPAAFFPRTEARYKEYSRLTDERVRAHYARSDADVVIGTRPGLVAYVAQFAPDGAVLIGQEHMTHNHHKPALREEMRPHLEALDAFVTVSEGDAQVWREQMKLPGTRVLSIPNSVPEPMVAPSDQSGTTVVAAGRLSSEKQYDVLIRAFAQVVAVRPEWTLRICGWGTERDRLRRRIENLGLHDHVLLMGPRSPIEPEWVKGAIAASTSRHESFGMTLVESMRCGVPMVSTDCDYGPREIIKDGEDGLLVPVGDADAVAAALLRLIEDEGLRRRMGEAARRNARRFDPPVIARRYADLFAELGAGGRARPRPVPAATATAGAETRPAAAGAPDGARGHGDAPGDAPGDAYGNALGDVHGDVHGGATAGPDESAREHPADAGEQRPGPENLAPENPVPEDPGPENPAPGDPAHEDPAPVADCVAEADGSLTVTVISPPALAARPGGLRLVAVLQGRGGNQSGEPVERTYAFRPDATLTIPAGADLPEGNWVCHVEQPATGARTPLTARAVDQRGSLRPADRMAPGDGVRHLVPYRRPPRHLLELRSWVRPVHAEAGAVGLTRDHATVTGRLLGPATDRADRPELVLRRYDSHEEVAVPGTWLPGDRFRVDLPWEELAGRRRREQDTWALWLRYAPDRAPVKVARLLDDIVAKADVFAYRPVRRHRRRPLLPARRLLRALRRQPQLMVELTLRHDGHNALYVKVTDA</sequence>
<dbReference type="SUPFAM" id="SSF53756">
    <property type="entry name" value="UDP-Glycosyltransferase/glycogen phosphorylase"/>
    <property type="match status" value="1"/>
</dbReference>